<feature type="compositionally biased region" description="Polar residues" evidence="2">
    <location>
        <begin position="26"/>
        <end position="45"/>
    </location>
</feature>
<dbReference type="OrthoDB" id="78858at2759"/>
<reference evidence="3" key="1">
    <citation type="submission" date="2021-06" db="EMBL/GenBank/DDBJ databases">
        <authorList>
            <person name="Kallberg Y."/>
            <person name="Tangrot J."/>
            <person name="Rosling A."/>
        </authorList>
    </citation>
    <scope>NUCLEOTIDE SEQUENCE</scope>
    <source>
        <strain evidence="3">IA702</strain>
    </source>
</reference>
<dbReference type="Pfam" id="PF09755">
    <property type="entry name" value="DUF2046"/>
    <property type="match status" value="1"/>
</dbReference>
<feature type="coiled-coil region" evidence="1">
    <location>
        <begin position="185"/>
        <end position="234"/>
    </location>
</feature>
<dbReference type="PANTHER" id="PTHR15276">
    <property type="entry name" value="H4 D10S170 PROTEIN-RELATED"/>
    <property type="match status" value="1"/>
</dbReference>
<organism evidence="3 4">
    <name type="scientific">Paraglomus occultum</name>
    <dbReference type="NCBI Taxonomy" id="144539"/>
    <lineage>
        <taxon>Eukaryota</taxon>
        <taxon>Fungi</taxon>
        <taxon>Fungi incertae sedis</taxon>
        <taxon>Mucoromycota</taxon>
        <taxon>Glomeromycotina</taxon>
        <taxon>Glomeromycetes</taxon>
        <taxon>Paraglomerales</taxon>
        <taxon>Paraglomeraceae</taxon>
        <taxon>Paraglomus</taxon>
    </lineage>
</organism>
<feature type="region of interest" description="Disordered" evidence="2">
    <location>
        <begin position="1"/>
        <end position="98"/>
    </location>
</feature>
<sequence length="446" mass="49834">MQNEDRRNDLEATEEEGKNISGRTKALQQVEQSEVSITKSLQEQLDSARKEKADLEASMEARAKNFQQTMSQLQINQSNSSESTNTKPSSQSGPSMVDPQLLKEELNKANEKIRQQESELKKLKFEIEMEKGHVNILRHDNQMLRQMTVDMHASAEQEEEYISNKLLKRISGLKKEKGELLVQVEQEEEYLTNTLQRKLNQLQKEKIDMENALEQEQEYIVNRLQKQLDALRQQAGYGFHSREGGAVSVPNASTPLLPPGSPSTSSKKWHSSHSPTTADFPNTSPGVVEVLRAEISSLRLRLSEIEKEYVHKSSQATRYKNELIELRKRLGISAADLLVEEPTPAFLKHNSSRATARRSNSHNVGANPSISSANLVRARSVSASEPNKKPVNTGLTPETDNPLLRSRSVSASSNPRLASQRASTHPSGSSTHLSASDHQSRSSSTR</sequence>
<dbReference type="InterPro" id="IPR019152">
    <property type="entry name" value="DUF2046"/>
</dbReference>
<keyword evidence="4" id="KW-1185">Reference proteome</keyword>
<dbReference type="AlphaFoldDB" id="A0A9N9AHL5"/>
<gene>
    <name evidence="3" type="ORF">POCULU_LOCUS3976</name>
</gene>
<feature type="compositionally biased region" description="Basic and acidic residues" evidence="2">
    <location>
        <begin position="46"/>
        <end position="63"/>
    </location>
</feature>
<accession>A0A9N9AHL5</accession>
<evidence type="ECO:0000313" key="4">
    <source>
        <dbReference type="Proteomes" id="UP000789572"/>
    </source>
</evidence>
<dbReference type="EMBL" id="CAJVPJ010000480">
    <property type="protein sequence ID" value="CAG8529272.1"/>
    <property type="molecule type" value="Genomic_DNA"/>
</dbReference>
<name>A0A9N9AHL5_9GLOM</name>
<feature type="compositionally biased region" description="Polar residues" evidence="2">
    <location>
        <begin position="65"/>
        <end position="94"/>
    </location>
</feature>
<protein>
    <submittedName>
        <fullName evidence="3">8166_t:CDS:1</fullName>
    </submittedName>
</protein>
<proteinExistence type="predicted"/>
<feature type="compositionally biased region" description="Polar residues" evidence="2">
    <location>
        <begin position="407"/>
        <end position="446"/>
    </location>
</feature>
<feature type="compositionally biased region" description="Low complexity" evidence="2">
    <location>
        <begin position="262"/>
        <end position="276"/>
    </location>
</feature>
<keyword evidence="1" id="KW-0175">Coiled coil</keyword>
<evidence type="ECO:0000256" key="1">
    <source>
        <dbReference type="SAM" id="Coils"/>
    </source>
</evidence>
<comment type="caution">
    <text evidence="3">The sequence shown here is derived from an EMBL/GenBank/DDBJ whole genome shotgun (WGS) entry which is preliminary data.</text>
</comment>
<feature type="compositionally biased region" description="Polar residues" evidence="2">
    <location>
        <begin position="364"/>
        <end position="374"/>
    </location>
</feature>
<evidence type="ECO:0000256" key="2">
    <source>
        <dbReference type="SAM" id="MobiDB-lite"/>
    </source>
</evidence>
<feature type="region of interest" description="Disordered" evidence="2">
    <location>
        <begin position="242"/>
        <end position="284"/>
    </location>
</feature>
<evidence type="ECO:0000313" key="3">
    <source>
        <dbReference type="EMBL" id="CAG8529272.1"/>
    </source>
</evidence>
<dbReference type="PANTHER" id="PTHR15276:SF0">
    <property type="entry name" value="COILED-COIL DOMAIN-CONTAINING PROTEIN 6"/>
    <property type="match status" value="1"/>
</dbReference>
<dbReference type="Proteomes" id="UP000789572">
    <property type="component" value="Unassembled WGS sequence"/>
</dbReference>
<feature type="compositionally biased region" description="Basic and acidic residues" evidence="2">
    <location>
        <begin position="1"/>
        <end position="18"/>
    </location>
</feature>
<feature type="region of interest" description="Disordered" evidence="2">
    <location>
        <begin position="349"/>
        <end position="446"/>
    </location>
</feature>